<gene>
    <name evidence="2" type="ORF">UFOPK1392_00100</name>
    <name evidence="3" type="ORF">UFOPK3733_00044</name>
</gene>
<accession>A0A6J5YCT5</accession>
<protein>
    <submittedName>
        <fullName evidence="2">Unannotated protein</fullName>
    </submittedName>
</protein>
<evidence type="ECO:0000313" key="2">
    <source>
        <dbReference type="EMBL" id="CAB4322366.1"/>
    </source>
</evidence>
<dbReference type="AlphaFoldDB" id="A0A6J5YCT5"/>
<dbReference type="EMBL" id="CAEMXZ010000002">
    <property type="protein sequence ID" value="CAB4322366.1"/>
    <property type="molecule type" value="Genomic_DNA"/>
</dbReference>
<feature type="region of interest" description="Disordered" evidence="1">
    <location>
        <begin position="1"/>
        <end position="22"/>
    </location>
</feature>
<name>A0A6J5YCT5_9ZZZZ</name>
<dbReference type="EMBL" id="CAFBNC010000001">
    <property type="protein sequence ID" value="CAB4920485.1"/>
    <property type="molecule type" value="Genomic_DNA"/>
</dbReference>
<proteinExistence type="predicted"/>
<evidence type="ECO:0000313" key="3">
    <source>
        <dbReference type="EMBL" id="CAB4920485.1"/>
    </source>
</evidence>
<sequence length="85" mass="9350">MRRSIDDQPLTEADLPEGADDATPVSWAVAICDDYDDAEPRLVLTVEELGRPGTGIVVHLDPDHARRLRGALHDALREIGEDHGR</sequence>
<organism evidence="2">
    <name type="scientific">freshwater metagenome</name>
    <dbReference type="NCBI Taxonomy" id="449393"/>
    <lineage>
        <taxon>unclassified sequences</taxon>
        <taxon>metagenomes</taxon>
        <taxon>ecological metagenomes</taxon>
    </lineage>
</organism>
<reference evidence="2" key="1">
    <citation type="submission" date="2020-05" db="EMBL/GenBank/DDBJ databases">
        <authorList>
            <person name="Chiriac C."/>
            <person name="Salcher M."/>
            <person name="Ghai R."/>
            <person name="Kavagutti S V."/>
        </authorList>
    </citation>
    <scope>NUCLEOTIDE SEQUENCE</scope>
</reference>
<evidence type="ECO:0000256" key="1">
    <source>
        <dbReference type="SAM" id="MobiDB-lite"/>
    </source>
</evidence>